<proteinExistence type="predicted"/>
<sequence>MRNMMALLYYLCALLGCDVGGTTIVNRSNDNGVDIIDSQVRISEQIAKFECRASRSGTCHYSLFRGQCANAAKSTPAQASQCTETAFERFDLAAGATREIIDIAPGFTLCVSDKSDAVGVDCKALAR</sequence>
<gene>
    <name evidence="1" type="ORF">MOV92_07280</name>
</gene>
<evidence type="ECO:0000313" key="2">
    <source>
        <dbReference type="Proteomes" id="UP000829194"/>
    </source>
</evidence>
<reference evidence="1 2" key="1">
    <citation type="submission" date="2022-03" db="EMBL/GenBank/DDBJ databases">
        <title>Complete genome sequence of Lysobacter capsici VKM B-2533 and Lysobacter gummosus 10.1.1, promising sources of lytic agents.</title>
        <authorList>
            <person name="Tarlachkov S.V."/>
            <person name="Kudryakova I.V."/>
            <person name="Afoshin A.S."/>
            <person name="Leontyevskaya E.A."/>
            <person name="Leontyevskaya N.V."/>
        </authorList>
    </citation>
    <scope>NUCLEOTIDE SEQUENCE [LARGE SCALE GENOMIC DNA]</scope>
    <source>
        <strain evidence="1 2">10.1.1</strain>
    </source>
</reference>
<name>A0ABY3XHD4_9GAMM</name>
<dbReference type="Proteomes" id="UP000829194">
    <property type="component" value="Chromosome"/>
</dbReference>
<organism evidence="1 2">
    <name type="scientific">Lysobacter gummosus</name>
    <dbReference type="NCBI Taxonomy" id="262324"/>
    <lineage>
        <taxon>Bacteria</taxon>
        <taxon>Pseudomonadati</taxon>
        <taxon>Pseudomonadota</taxon>
        <taxon>Gammaproteobacteria</taxon>
        <taxon>Lysobacterales</taxon>
        <taxon>Lysobacteraceae</taxon>
        <taxon>Lysobacter</taxon>
    </lineage>
</organism>
<accession>A0ABY3XHD4</accession>
<keyword evidence="2" id="KW-1185">Reference proteome</keyword>
<dbReference type="PROSITE" id="PS51257">
    <property type="entry name" value="PROKAR_LIPOPROTEIN"/>
    <property type="match status" value="1"/>
</dbReference>
<protein>
    <recommendedName>
        <fullName evidence="3">Lipoprotein</fullName>
    </recommendedName>
</protein>
<evidence type="ECO:0000313" key="1">
    <source>
        <dbReference type="EMBL" id="UNP31040.1"/>
    </source>
</evidence>
<evidence type="ECO:0008006" key="3">
    <source>
        <dbReference type="Google" id="ProtNLM"/>
    </source>
</evidence>
<dbReference type="EMBL" id="CP093547">
    <property type="protein sequence ID" value="UNP31040.1"/>
    <property type="molecule type" value="Genomic_DNA"/>
</dbReference>
<dbReference type="RefSeq" id="WP_148648786.1">
    <property type="nucleotide sequence ID" value="NZ_CP011131.1"/>
</dbReference>